<reference evidence="8" key="1">
    <citation type="journal article" date="2023" name="Insect Mol. Biol.">
        <title>Genome sequencing provides insights into the evolution of gene families encoding plant cell wall-degrading enzymes in longhorned beetles.</title>
        <authorList>
            <person name="Shin N.R."/>
            <person name="Okamura Y."/>
            <person name="Kirsch R."/>
            <person name="Pauchet Y."/>
        </authorList>
    </citation>
    <scope>NUCLEOTIDE SEQUENCE</scope>
    <source>
        <strain evidence="8">AMC_N1</strain>
    </source>
</reference>
<evidence type="ECO:0000256" key="1">
    <source>
        <dbReference type="ARBA" id="ARBA00010066"/>
    </source>
</evidence>
<dbReference type="GO" id="GO:0000221">
    <property type="term" value="C:vacuolar proton-transporting V-type ATPase, V1 domain"/>
    <property type="evidence" value="ECO:0007669"/>
    <property type="project" value="TreeGrafter"/>
</dbReference>
<dbReference type="GO" id="GO:0016887">
    <property type="term" value="F:ATP hydrolysis activity"/>
    <property type="evidence" value="ECO:0007669"/>
    <property type="project" value="TreeGrafter"/>
</dbReference>
<gene>
    <name evidence="8" type="ORF">NQ318_022787</name>
</gene>
<dbReference type="PANTHER" id="PTHR12713">
    <property type="entry name" value="VACUOLAR ATP SYNTHASE SUBUNIT G"/>
    <property type="match status" value="1"/>
</dbReference>
<evidence type="ECO:0000313" key="9">
    <source>
        <dbReference type="Proteomes" id="UP001162162"/>
    </source>
</evidence>
<evidence type="ECO:0000256" key="3">
    <source>
        <dbReference type="ARBA" id="ARBA00022781"/>
    </source>
</evidence>
<dbReference type="FunFam" id="1.20.5.2950:FF:000001">
    <property type="entry name" value="V-type proton ATPase subunit G"/>
    <property type="match status" value="1"/>
</dbReference>
<evidence type="ECO:0000256" key="2">
    <source>
        <dbReference type="ARBA" id="ARBA00022448"/>
    </source>
</evidence>
<evidence type="ECO:0000256" key="5">
    <source>
        <dbReference type="ARBA" id="ARBA00071125"/>
    </source>
</evidence>
<dbReference type="Pfam" id="PF03179">
    <property type="entry name" value="V-ATPase_G"/>
    <property type="match status" value="1"/>
</dbReference>
<dbReference type="NCBIfam" id="TIGR01147">
    <property type="entry name" value="V_ATP_synt_G"/>
    <property type="match status" value="1"/>
</dbReference>
<proteinExistence type="inferred from homology"/>
<evidence type="ECO:0000256" key="6">
    <source>
        <dbReference type="RuleBase" id="RU364019"/>
    </source>
</evidence>
<dbReference type="InterPro" id="IPR005124">
    <property type="entry name" value="V-ATPase_G"/>
</dbReference>
<comment type="function">
    <text evidence="6">Subunit of the V1 complex of vacuolar(H+)-ATPase (V-ATPase), a multisubunit enzyme composed of a peripheral complex (V1) that hydrolyzes ATP and a membrane integral complex (V0) that translocates protons. V-ATPase is responsible for acidifying and maintaining the pH of intracellular compartments and in some cell types, is targeted to the plasma membrane, where it is responsible for acidifying the extracellular environment.</text>
</comment>
<evidence type="ECO:0000256" key="7">
    <source>
        <dbReference type="SAM" id="MobiDB-lite"/>
    </source>
</evidence>
<dbReference type="Gene3D" id="1.20.5.2950">
    <property type="match status" value="1"/>
</dbReference>
<dbReference type="GO" id="GO:0097401">
    <property type="term" value="P:synaptic vesicle lumen acidification"/>
    <property type="evidence" value="ECO:0007669"/>
    <property type="project" value="TreeGrafter"/>
</dbReference>
<feature type="compositionally biased region" description="Basic residues" evidence="7">
    <location>
        <begin position="32"/>
        <end position="42"/>
    </location>
</feature>
<accession>A0AAV8YDA2</accession>
<keyword evidence="2 6" id="KW-0813">Transport</keyword>
<keyword evidence="4 6" id="KW-0406">Ion transport</keyword>
<comment type="caution">
    <text evidence="8">The sequence shown here is derived from an EMBL/GenBank/DDBJ whole genome shotgun (WGS) entry which is preliminary data.</text>
</comment>
<dbReference type="AlphaFoldDB" id="A0AAV8YDA2"/>
<evidence type="ECO:0000313" key="8">
    <source>
        <dbReference type="EMBL" id="KAJ8949272.1"/>
    </source>
</evidence>
<comment type="subunit">
    <text evidence="6">V-ATPase is a heteromultimeric enzyme made up of two complexes: the ATP-hydrolytic V1 complex and the proton translocation V0 complex.</text>
</comment>
<organism evidence="8 9">
    <name type="scientific">Aromia moschata</name>
    <dbReference type="NCBI Taxonomy" id="1265417"/>
    <lineage>
        <taxon>Eukaryota</taxon>
        <taxon>Metazoa</taxon>
        <taxon>Ecdysozoa</taxon>
        <taxon>Arthropoda</taxon>
        <taxon>Hexapoda</taxon>
        <taxon>Insecta</taxon>
        <taxon>Pterygota</taxon>
        <taxon>Neoptera</taxon>
        <taxon>Endopterygota</taxon>
        <taxon>Coleoptera</taxon>
        <taxon>Polyphaga</taxon>
        <taxon>Cucujiformia</taxon>
        <taxon>Chrysomeloidea</taxon>
        <taxon>Cerambycidae</taxon>
        <taxon>Cerambycinae</taxon>
        <taxon>Callichromatini</taxon>
        <taxon>Aromia</taxon>
    </lineage>
</organism>
<keyword evidence="3 6" id="KW-0375">Hydrogen ion transport</keyword>
<feature type="non-terminal residue" evidence="8">
    <location>
        <position position="1"/>
    </location>
</feature>
<feature type="region of interest" description="Disordered" evidence="7">
    <location>
        <begin position="31"/>
        <end position="53"/>
    </location>
</feature>
<name>A0AAV8YDA2_9CUCU</name>
<dbReference type="GO" id="GO:0046961">
    <property type="term" value="F:proton-transporting ATPase activity, rotational mechanism"/>
    <property type="evidence" value="ECO:0007669"/>
    <property type="project" value="InterPro"/>
</dbReference>
<keyword evidence="9" id="KW-1185">Reference proteome</keyword>
<dbReference type="GO" id="GO:0098793">
    <property type="term" value="C:presynapse"/>
    <property type="evidence" value="ECO:0007669"/>
    <property type="project" value="GOC"/>
</dbReference>
<sequence length="112" mass="12859">VLEDMSNIAGYSTQGVQQLLTAEKRATEKVAASRKRKARRLKQAQDEGEEEVDQFRRECEAKYKEFLKRYAGSQDDVQANIEADTKRKIEELNRVASTQREDVSLPLNLTIQ</sequence>
<evidence type="ECO:0000256" key="4">
    <source>
        <dbReference type="ARBA" id="ARBA00023065"/>
    </source>
</evidence>
<dbReference type="FunFam" id="1.20.5.620:FF:000004">
    <property type="entry name" value="V-type proton ATPase subunit G"/>
    <property type="match status" value="1"/>
</dbReference>
<protein>
    <recommendedName>
        <fullName evidence="5 6">V-type proton ATPase subunit G</fullName>
    </recommendedName>
</protein>
<comment type="similarity">
    <text evidence="1 6">Belongs to the V-ATPase G subunit family.</text>
</comment>
<dbReference type="EMBL" id="JAPWTK010000121">
    <property type="protein sequence ID" value="KAJ8949272.1"/>
    <property type="molecule type" value="Genomic_DNA"/>
</dbReference>
<dbReference type="PANTHER" id="PTHR12713:SF11">
    <property type="entry name" value="V-TYPE PROTON ATPASE SUBUNIT G"/>
    <property type="match status" value="1"/>
</dbReference>
<dbReference type="Proteomes" id="UP001162162">
    <property type="component" value="Unassembled WGS sequence"/>
</dbReference>